<dbReference type="EMBL" id="ML977344">
    <property type="protein sequence ID" value="KAF2109110.1"/>
    <property type="molecule type" value="Genomic_DNA"/>
</dbReference>
<name>A0A6A5YQ40_9PLEO</name>
<reference evidence="1" key="1">
    <citation type="journal article" date="2020" name="Stud. Mycol.">
        <title>101 Dothideomycetes genomes: a test case for predicting lifestyles and emergence of pathogens.</title>
        <authorList>
            <person name="Haridas S."/>
            <person name="Albert R."/>
            <person name="Binder M."/>
            <person name="Bloem J."/>
            <person name="Labutti K."/>
            <person name="Salamov A."/>
            <person name="Andreopoulos B."/>
            <person name="Baker S."/>
            <person name="Barry K."/>
            <person name="Bills G."/>
            <person name="Bluhm B."/>
            <person name="Cannon C."/>
            <person name="Castanera R."/>
            <person name="Culley D."/>
            <person name="Daum C."/>
            <person name="Ezra D."/>
            <person name="Gonzalez J."/>
            <person name="Henrissat B."/>
            <person name="Kuo A."/>
            <person name="Liang C."/>
            <person name="Lipzen A."/>
            <person name="Lutzoni F."/>
            <person name="Magnuson J."/>
            <person name="Mondo S."/>
            <person name="Nolan M."/>
            <person name="Ohm R."/>
            <person name="Pangilinan J."/>
            <person name="Park H.-J."/>
            <person name="Ramirez L."/>
            <person name="Alfaro M."/>
            <person name="Sun H."/>
            <person name="Tritt A."/>
            <person name="Yoshinaga Y."/>
            <person name="Zwiers L.-H."/>
            <person name="Turgeon B."/>
            <person name="Goodwin S."/>
            <person name="Spatafora J."/>
            <person name="Crous P."/>
            <person name="Grigoriev I."/>
        </authorList>
    </citation>
    <scope>NUCLEOTIDE SEQUENCE</scope>
    <source>
        <strain evidence="1">CBS 627.86</strain>
    </source>
</reference>
<evidence type="ECO:0000313" key="1">
    <source>
        <dbReference type="EMBL" id="KAF2109110.1"/>
    </source>
</evidence>
<dbReference type="AlphaFoldDB" id="A0A6A5YQ40"/>
<dbReference type="Proteomes" id="UP000799770">
    <property type="component" value="Unassembled WGS sequence"/>
</dbReference>
<proteinExistence type="predicted"/>
<evidence type="ECO:0000313" key="2">
    <source>
        <dbReference type="Proteomes" id="UP000799770"/>
    </source>
</evidence>
<organism evidence="1 2">
    <name type="scientific">Lophiotrema nucula</name>
    <dbReference type="NCBI Taxonomy" id="690887"/>
    <lineage>
        <taxon>Eukaryota</taxon>
        <taxon>Fungi</taxon>
        <taxon>Dikarya</taxon>
        <taxon>Ascomycota</taxon>
        <taxon>Pezizomycotina</taxon>
        <taxon>Dothideomycetes</taxon>
        <taxon>Pleosporomycetidae</taxon>
        <taxon>Pleosporales</taxon>
        <taxon>Lophiotremataceae</taxon>
        <taxon>Lophiotrema</taxon>
    </lineage>
</organism>
<sequence length="74" mass="8120">MMLRPGPARDIVRFSRRQRPELFPTCSVKSAACNTTLSVPEPPNAERRGTCGARTVPSFWPIGSGGLQALRLRP</sequence>
<keyword evidence="2" id="KW-1185">Reference proteome</keyword>
<accession>A0A6A5YQ40</accession>
<gene>
    <name evidence="1" type="ORF">BDV96DRAFT_586585</name>
</gene>
<protein>
    <submittedName>
        <fullName evidence="1">Uncharacterized protein</fullName>
    </submittedName>
</protein>